<feature type="compositionally biased region" description="Basic and acidic residues" evidence="6">
    <location>
        <begin position="82"/>
        <end position="92"/>
    </location>
</feature>
<sequence>MADNISRPSSSYSERSDLPEIHGSSYRTVNADLEADKISTYSSFSEGHVASALPNTTTATTTSVPQRPPPQAASPSTMHGNAAEDDKNDRHSIKSSHAKSTFMQSIFNSVNILIGIGILALPYGLRCAGWVVALSVFVFCCGLTNYSAKLFAKCMDADPSAQTYGDIGAAAFGNQAKVVVKILFLTDLLTASVALVILFSDTVKSLFPDLDMVIIHFGAFLILTPTVFLPIRNLSYASLIGIISAASLVIVIMYDGLSKNERPGSLRDPMVCFRD</sequence>
<evidence type="ECO:0000313" key="10">
    <source>
        <dbReference type="Proteomes" id="UP000274822"/>
    </source>
</evidence>
<feature type="transmembrane region" description="Helical" evidence="7">
    <location>
        <begin position="128"/>
        <end position="146"/>
    </location>
</feature>
<keyword evidence="4 7" id="KW-1133">Transmembrane helix</keyword>
<evidence type="ECO:0000313" key="9">
    <source>
        <dbReference type="EMBL" id="RUS32491.1"/>
    </source>
</evidence>
<feature type="transmembrane region" description="Helical" evidence="7">
    <location>
        <begin position="182"/>
        <end position="200"/>
    </location>
</feature>
<feature type="region of interest" description="Disordered" evidence="6">
    <location>
        <begin position="1"/>
        <end position="26"/>
    </location>
</feature>
<gene>
    <name evidence="9" type="ORF">BC938DRAFT_475267</name>
</gene>
<evidence type="ECO:0000256" key="3">
    <source>
        <dbReference type="ARBA" id="ARBA00022692"/>
    </source>
</evidence>
<protein>
    <submittedName>
        <fullName evidence="9">Transmembrane amino acid transporter protein-domain-containing protein</fullName>
    </submittedName>
</protein>
<dbReference type="Pfam" id="PF01490">
    <property type="entry name" value="Aa_trans"/>
    <property type="match status" value="1"/>
</dbReference>
<dbReference type="InterPro" id="IPR013057">
    <property type="entry name" value="AA_transpt_TM"/>
</dbReference>
<feature type="domain" description="Amino acid transporter transmembrane" evidence="8">
    <location>
        <begin position="99"/>
        <end position="254"/>
    </location>
</feature>
<evidence type="ECO:0000256" key="7">
    <source>
        <dbReference type="SAM" id="Phobius"/>
    </source>
</evidence>
<organism evidence="9 10">
    <name type="scientific">Jimgerdemannia flammicorona</name>
    <dbReference type="NCBI Taxonomy" id="994334"/>
    <lineage>
        <taxon>Eukaryota</taxon>
        <taxon>Fungi</taxon>
        <taxon>Fungi incertae sedis</taxon>
        <taxon>Mucoromycota</taxon>
        <taxon>Mucoromycotina</taxon>
        <taxon>Endogonomycetes</taxon>
        <taxon>Endogonales</taxon>
        <taxon>Endogonaceae</taxon>
        <taxon>Jimgerdemannia</taxon>
    </lineage>
</organism>
<evidence type="ECO:0000256" key="5">
    <source>
        <dbReference type="ARBA" id="ARBA00023136"/>
    </source>
</evidence>
<evidence type="ECO:0000259" key="8">
    <source>
        <dbReference type="Pfam" id="PF01490"/>
    </source>
</evidence>
<feature type="transmembrane region" description="Helical" evidence="7">
    <location>
        <begin position="212"/>
        <end position="229"/>
    </location>
</feature>
<evidence type="ECO:0000256" key="2">
    <source>
        <dbReference type="ARBA" id="ARBA00008066"/>
    </source>
</evidence>
<evidence type="ECO:0000256" key="1">
    <source>
        <dbReference type="ARBA" id="ARBA00004141"/>
    </source>
</evidence>
<feature type="compositionally biased region" description="Low complexity" evidence="6">
    <location>
        <begin position="1"/>
        <end position="13"/>
    </location>
</feature>
<dbReference type="GO" id="GO:0005774">
    <property type="term" value="C:vacuolar membrane"/>
    <property type="evidence" value="ECO:0007669"/>
    <property type="project" value="TreeGrafter"/>
</dbReference>
<feature type="transmembrane region" description="Helical" evidence="7">
    <location>
        <begin position="102"/>
        <end position="122"/>
    </location>
</feature>
<keyword evidence="10" id="KW-1185">Reference proteome</keyword>
<dbReference type="Proteomes" id="UP000274822">
    <property type="component" value="Unassembled WGS sequence"/>
</dbReference>
<dbReference type="EMBL" id="RBNJ01002023">
    <property type="protein sequence ID" value="RUS32491.1"/>
    <property type="molecule type" value="Genomic_DNA"/>
</dbReference>
<keyword evidence="3 7" id="KW-0812">Transmembrane</keyword>
<keyword evidence="5 7" id="KW-0472">Membrane</keyword>
<accession>A0A433QRW0</accession>
<reference evidence="9 10" key="1">
    <citation type="journal article" date="2018" name="New Phytol.">
        <title>Phylogenomics of Endogonaceae and evolution of mycorrhizas within Mucoromycota.</title>
        <authorList>
            <person name="Chang Y."/>
            <person name="Desiro A."/>
            <person name="Na H."/>
            <person name="Sandor L."/>
            <person name="Lipzen A."/>
            <person name="Clum A."/>
            <person name="Barry K."/>
            <person name="Grigoriev I.V."/>
            <person name="Martin F.M."/>
            <person name="Stajich J.E."/>
            <person name="Smith M.E."/>
            <person name="Bonito G."/>
            <person name="Spatafora J.W."/>
        </authorList>
    </citation>
    <scope>NUCLEOTIDE SEQUENCE [LARGE SCALE GENOMIC DNA]</scope>
    <source>
        <strain evidence="9 10">AD002</strain>
    </source>
</reference>
<comment type="caution">
    <text evidence="9">The sequence shown here is derived from an EMBL/GenBank/DDBJ whole genome shotgun (WGS) entry which is preliminary data.</text>
</comment>
<proteinExistence type="inferred from homology"/>
<evidence type="ECO:0000256" key="6">
    <source>
        <dbReference type="SAM" id="MobiDB-lite"/>
    </source>
</evidence>
<comment type="subcellular location">
    <subcellularLocation>
        <location evidence="1">Membrane</location>
        <topology evidence="1">Multi-pass membrane protein</topology>
    </subcellularLocation>
</comment>
<comment type="similarity">
    <text evidence="2">Belongs to the amino acid/polyamine transporter 2 family.</text>
</comment>
<feature type="region of interest" description="Disordered" evidence="6">
    <location>
        <begin position="52"/>
        <end position="94"/>
    </location>
</feature>
<evidence type="ECO:0000256" key="4">
    <source>
        <dbReference type="ARBA" id="ARBA00022989"/>
    </source>
</evidence>
<name>A0A433QRW0_9FUNG</name>
<dbReference type="PANTHER" id="PTHR22950:SF349">
    <property type="entry name" value="AMINO ACID TRANSPORTER TRANSMEMBRANE DOMAIN-CONTAINING PROTEIN"/>
    <property type="match status" value="1"/>
</dbReference>
<feature type="transmembrane region" description="Helical" evidence="7">
    <location>
        <begin position="236"/>
        <end position="254"/>
    </location>
</feature>
<dbReference type="PANTHER" id="PTHR22950">
    <property type="entry name" value="AMINO ACID TRANSPORTER"/>
    <property type="match status" value="1"/>
</dbReference>
<dbReference type="GO" id="GO:0015179">
    <property type="term" value="F:L-amino acid transmembrane transporter activity"/>
    <property type="evidence" value="ECO:0007669"/>
    <property type="project" value="TreeGrafter"/>
</dbReference>
<dbReference type="AlphaFoldDB" id="A0A433QRW0"/>